<feature type="domain" description="Mur ligase central" evidence="4">
    <location>
        <begin position="95"/>
        <end position="244"/>
    </location>
</feature>
<dbReference type="AlphaFoldDB" id="A0A0G4ASF8"/>
<dbReference type="Pfam" id="PF08245">
    <property type="entry name" value="Mur_ligase_M"/>
    <property type="match status" value="1"/>
</dbReference>
<proteinExistence type="predicted"/>
<dbReference type="EC" id="6.3.2.10" evidence="5"/>
<dbReference type="GO" id="GO:0047480">
    <property type="term" value="F:UDP-N-acetylmuramoyl-tripeptide-D-alanyl-D-alanine ligase activity"/>
    <property type="evidence" value="ECO:0007669"/>
    <property type="project" value="UniProtKB-EC"/>
</dbReference>
<dbReference type="GO" id="GO:0005524">
    <property type="term" value="F:ATP binding"/>
    <property type="evidence" value="ECO:0007669"/>
    <property type="project" value="UniProtKB-KW"/>
</dbReference>
<accession>A0A0G4ASF8</accession>
<evidence type="ECO:0000313" key="5">
    <source>
        <dbReference type="EMBL" id="AKM78681.1"/>
    </source>
</evidence>
<dbReference type="EMBL" id="CP011209">
    <property type="protein sequence ID" value="AKM78681.1"/>
    <property type="molecule type" value="Genomic_DNA"/>
</dbReference>
<dbReference type="STRING" id="1619007.UX70_C0001G0984"/>
<sequence>MNMNEAAKQIVQFILKWLAKIYIAKTKPYIIVVAGTTRRVWIKEAIERALRERNFLVRTNQKHFNAEIGIPLSILNLPSGEGDVKKWGAILWQATKKALDFRKKALNPEKTEHLILEMAIDTPMDMAYLLSIVRPNMVVMTTITMIYQEHFETLDNIGREFEALAAALPWNGILALNADDARISGMKDAYKGKVVTYGFAENAQFKAVDPRRTETGEEFRFEVQRKELESYRKKINRFGQHHIYAELVREIVLDNFKAQPKEFFNRMAKGLLGHE</sequence>
<dbReference type="SUPFAM" id="SSF53623">
    <property type="entry name" value="MurD-like peptide ligases, catalytic domain"/>
    <property type="match status" value="1"/>
</dbReference>
<evidence type="ECO:0000313" key="6">
    <source>
        <dbReference type="Proteomes" id="UP000035656"/>
    </source>
</evidence>
<evidence type="ECO:0000259" key="4">
    <source>
        <dbReference type="Pfam" id="PF08245"/>
    </source>
</evidence>
<dbReference type="PANTHER" id="PTHR43024:SF1">
    <property type="entry name" value="UDP-N-ACETYLMURAMOYL-TRIPEPTIDE--D-ALANYL-D-ALANINE LIGASE"/>
    <property type="match status" value="1"/>
</dbReference>
<dbReference type="InterPro" id="IPR051046">
    <property type="entry name" value="MurCDEF_CellWall_CoF430Synth"/>
</dbReference>
<keyword evidence="3" id="KW-0067">ATP-binding</keyword>
<evidence type="ECO:0000256" key="2">
    <source>
        <dbReference type="ARBA" id="ARBA00022741"/>
    </source>
</evidence>
<name>A0A0G4ASF8_9BACT</name>
<dbReference type="Proteomes" id="UP000035656">
    <property type="component" value="Chromosome"/>
</dbReference>
<gene>
    <name evidence="5" type="ORF">UX70_C0001G0984</name>
</gene>
<dbReference type="PANTHER" id="PTHR43024">
    <property type="entry name" value="UDP-N-ACETYLMURAMOYL-TRIPEPTIDE--D-ALANYL-D-ALANINE LIGASE"/>
    <property type="match status" value="1"/>
</dbReference>
<organism evidence="5 6">
    <name type="scientific">Candidatus Wolfebacteria bacterium GW2011_GWB1_47_1</name>
    <dbReference type="NCBI Taxonomy" id="1619007"/>
    <lineage>
        <taxon>Bacteria</taxon>
        <taxon>Candidatus Wolfeibacteriota</taxon>
    </lineage>
</organism>
<protein>
    <submittedName>
        <fullName evidence="5">UDP-N-acetylmuramoylalanyl-D-glutamyl-2, 6-diaminopimelate/D-alanyl-D-alanyl ligase, UDP-N-acetylmuramoyl-tripeptide--D-alanyl-D-alanine ligase</fullName>
        <ecNumber evidence="5">6.3.2.10</ecNumber>
    </submittedName>
</protein>
<dbReference type="Gene3D" id="3.40.1190.10">
    <property type="entry name" value="Mur-like, catalytic domain"/>
    <property type="match status" value="1"/>
</dbReference>
<dbReference type="InterPro" id="IPR036565">
    <property type="entry name" value="Mur-like_cat_sf"/>
</dbReference>
<evidence type="ECO:0000256" key="3">
    <source>
        <dbReference type="ARBA" id="ARBA00022840"/>
    </source>
</evidence>
<keyword evidence="2" id="KW-0547">Nucleotide-binding</keyword>
<dbReference type="KEGG" id="pwo:UX70_C0001G0984"/>
<keyword evidence="1 5" id="KW-0436">Ligase</keyword>
<reference evidence="5 6" key="1">
    <citation type="journal article" date="2015" name="Nature">
        <title>rRNA introns, odd ribosomes, and small enigmatic genomes across a large radiation of phyla.</title>
        <authorList>
            <person name="Brown C.T."/>
            <person name="Hug L.A."/>
            <person name="Thomas B.C."/>
            <person name="Sharon I."/>
            <person name="Castelle C.J."/>
            <person name="Singh A."/>
            <person name="Wilkins M.J."/>
            <person name="Williams K.H."/>
            <person name="Banfield J.F."/>
        </authorList>
    </citation>
    <scope>NUCLEOTIDE SEQUENCE [LARGE SCALE GENOMIC DNA]</scope>
</reference>
<dbReference type="InterPro" id="IPR013221">
    <property type="entry name" value="Mur_ligase_cen"/>
</dbReference>
<evidence type="ECO:0000256" key="1">
    <source>
        <dbReference type="ARBA" id="ARBA00022598"/>
    </source>
</evidence>